<keyword evidence="12" id="KW-0699">rRNA-binding</keyword>
<keyword evidence="12" id="KW-0963">Cytoplasm</keyword>
<dbReference type="GO" id="GO:0003735">
    <property type="term" value="F:structural constituent of ribosome"/>
    <property type="evidence" value="ECO:0007669"/>
    <property type="project" value="InterPro"/>
</dbReference>
<sequence>MAVPKRKLSRSNTRHRRSQWKAKAPNLVKTVENGRVVYSRPTRPRSSKTQPAPRCTSSTRAARSLTSETVETDTTAALKKSLGIDIDPETFRLALTHRSFAFEAGGIPTNERLEFLGDSVLGLVATESLFYDNPDLPEGQLAKMRSAVVNTRALASIARRHGIGEHILLGKGEELTGGRNKDSILADTVEALIGATFVSRGREEAFAFVHRLIDGMLDDAVNLGAGMDFKTTLQEAAADLDLGTVSYEITSSGPDHAMVFTATAMLGVNNWGAGDGSSKKAAEAAAAEVAVKAIRTIYPDYRR</sequence>
<dbReference type="EMBL" id="LT629766">
    <property type="protein sequence ID" value="SDS42148.1"/>
    <property type="molecule type" value="Genomic_DNA"/>
</dbReference>
<keyword evidence="12" id="KW-0819">tRNA processing</keyword>
<evidence type="ECO:0000256" key="14">
    <source>
        <dbReference type="SAM" id="MobiDB-lite"/>
    </source>
</evidence>
<keyword evidence="12" id="KW-0460">Magnesium</keyword>
<dbReference type="GO" id="GO:0010468">
    <property type="term" value="P:regulation of gene expression"/>
    <property type="evidence" value="ECO:0007669"/>
    <property type="project" value="TreeGrafter"/>
</dbReference>
<evidence type="ECO:0000259" key="15">
    <source>
        <dbReference type="PROSITE" id="PS50137"/>
    </source>
</evidence>
<dbReference type="SMART" id="SM00535">
    <property type="entry name" value="RIBOc"/>
    <property type="match status" value="1"/>
</dbReference>
<dbReference type="InterPro" id="IPR002677">
    <property type="entry name" value="Ribosomal_bL32"/>
</dbReference>
<dbReference type="EC" id="3.1.26.3" evidence="12"/>
<keyword evidence="18" id="KW-1185">Reference proteome</keyword>
<feature type="region of interest" description="Disordered" evidence="14">
    <location>
        <begin position="38"/>
        <end position="69"/>
    </location>
</feature>
<dbReference type="SUPFAM" id="SSF57829">
    <property type="entry name" value="Zn-binding ribosomal proteins"/>
    <property type="match status" value="1"/>
</dbReference>
<evidence type="ECO:0000256" key="12">
    <source>
        <dbReference type="HAMAP-Rule" id="MF_00104"/>
    </source>
</evidence>
<feature type="compositionally biased region" description="Basic residues" evidence="14">
    <location>
        <begin position="1"/>
        <end position="20"/>
    </location>
</feature>
<feature type="compositionally biased region" description="Low complexity" evidence="14">
    <location>
        <begin position="52"/>
        <end position="69"/>
    </location>
</feature>
<dbReference type="CDD" id="cd00593">
    <property type="entry name" value="RIBOc"/>
    <property type="match status" value="1"/>
</dbReference>
<dbReference type="Gene3D" id="3.30.160.20">
    <property type="match status" value="1"/>
</dbReference>
<keyword evidence="12" id="KW-0479">Metal-binding</keyword>
<comment type="function">
    <text evidence="12">Digests double-stranded RNA. Involved in the processing of primary rRNA transcript to yield the immediate precursors to the large and small rRNAs (23S and 16S). Processes some mRNAs, and tRNAs when they are encoded in the rRNA operon. Processes pre-crRNA and tracrRNA of type II CRISPR loci if present in the organism.</text>
</comment>
<dbReference type="HAMAP" id="MF_00340">
    <property type="entry name" value="Ribosomal_bL32"/>
    <property type="match status" value="1"/>
</dbReference>
<dbReference type="Pfam" id="PF01783">
    <property type="entry name" value="Ribosomal_L32p"/>
    <property type="match status" value="1"/>
</dbReference>
<dbReference type="SMART" id="SM00358">
    <property type="entry name" value="DSRM"/>
    <property type="match status" value="1"/>
</dbReference>
<evidence type="ECO:0000256" key="7">
    <source>
        <dbReference type="ARBA" id="ARBA00022759"/>
    </source>
</evidence>
<evidence type="ECO:0000259" key="16">
    <source>
        <dbReference type="PROSITE" id="PS50142"/>
    </source>
</evidence>
<evidence type="ECO:0000313" key="17">
    <source>
        <dbReference type="EMBL" id="SDS42148.1"/>
    </source>
</evidence>
<name>A0A1H1S2X1_9MICO</name>
<dbReference type="Pfam" id="PF14622">
    <property type="entry name" value="Ribonucleas_3_3"/>
    <property type="match status" value="1"/>
</dbReference>
<dbReference type="GO" id="GO:0019843">
    <property type="term" value="F:rRNA binding"/>
    <property type="evidence" value="ECO:0007669"/>
    <property type="project" value="UniProtKB-KW"/>
</dbReference>
<dbReference type="PROSITE" id="PS50142">
    <property type="entry name" value="RNASE_3_2"/>
    <property type="match status" value="1"/>
</dbReference>
<dbReference type="SUPFAM" id="SSF69065">
    <property type="entry name" value="RNase III domain-like"/>
    <property type="match status" value="1"/>
</dbReference>
<keyword evidence="5 12" id="KW-0507">mRNA processing</keyword>
<evidence type="ECO:0000256" key="8">
    <source>
        <dbReference type="ARBA" id="ARBA00022801"/>
    </source>
</evidence>
<evidence type="ECO:0000256" key="11">
    <source>
        <dbReference type="ARBA" id="ARBA00023274"/>
    </source>
</evidence>
<keyword evidence="8 12" id="KW-0378">Hydrolase</keyword>
<accession>A0A1H1S2X1</accession>
<dbReference type="InterPro" id="IPR036389">
    <property type="entry name" value="RNase_III_sf"/>
</dbReference>
<dbReference type="AlphaFoldDB" id="A0A1H1S2X1"/>
<dbReference type="STRING" id="1136497.SAMN04489752_1679"/>
<gene>
    <name evidence="13" type="primary">rpmF</name>
    <name evidence="12" type="synonym">rnc</name>
    <name evidence="17" type="ORF">SAMN04489752_1679</name>
</gene>
<feature type="binding site" evidence="12">
    <location>
        <position position="190"/>
    </location>
    <ligand>
        <name>Mg(2+)</name>
        <dbReference type="ChEBI" id="CHEBI:18420"/>
    </ligand>
</feature>
<dbReference type="GO" id="GO:0006412">
    <property type="term" value="P:translation"/>
    <property type="evidence" value="ECO:0007669"/>
    <property type="project" value="UniProtKB-UniRule"/>
</dbReference>
<dbReference type="GO" id="GO:0006364">
    <property type="term" value="P:rRNA processing"/>
    <property type="evidence" value="ECO:0007669"/>
    <property type="project" value="UniProtKB-UniRule"/>
</dbReference>
<reference evidence="18" key="1">
    <citation type="submission" date="2016-10" db="EMBL/GenBank/DDBJ databases">
        <authorList>
            <person name="Varghese N."/>
            <person name="Submissions S."/>
        </authorList>
    </citation>
    <scope>NUCLEOTIDE SEQUENCE [LARGE SCALE GENOMIC DNA]</scope>
    <source>
        <strain evidence="18">DSM 23676</strain>
    </source>
</reference>
<dbReference type="InterPro" id="IPR000999">
    <property type="entry name" value="RNase_III_dom"/>
</dbReference>
<dbReference type="SUPFAM" id="SSF54768">
    <property type="entry name" value="dsRNA-binding domain-like"/>
    <property type="match status" value="1"/>
</dbReference>
<dbReference type="GO" id="GO:0008033">
    <property type="term" value="P:tRNA processing"/>
    <property type="evidence" value="ECO:0007669"/>
    <property type="project" value="UniProtKB-KW"/>
</dbReference>
<evidence type="ECO:0000256" key="13">
    <source>
        <dbReference type="HAMAP-Rule" id="MF_00340"/>
    </source>
</evidence>
<organism evidence="17 18">
    <name type="scientific">Brevibacterium siliguriense</name>
    <dbReference type="NCBI Taxonomy" id="1136497"/>
    <lineage>
        <taxon>Bacteria</taxon>
        <taxon>Bacillati</taxon>
        <taxon>Actinomycetota</taxon>
        <taxon>Actinomycetes</taxon>
        <taxon>Micrococcales</taxon>
        <taxon>Brevibacteriaceae</taxon>
        <taxon>Brevibacterium</taxon>
    </lineage>
</organism>
<dbReference type="GO" id="GO:0004525">
    <property type="term" value="F:ribonuclease III activity"/>
    <property type="evidence" value="ECO:0007669"/>
    <property type="project" value="UniProtKB-UniRule"/>
</dbReference>
<dbReference type="InterPro" id="IPR014720">
    <property type="entry name" value="dsRBD_dom"/>
</dbReference>
<dbReference type="GO" id="GO:0015934">
    <property type="term" value="C:large ribosomal subunit"/>
    <property type="evidence" value="ECO:0007669"/>
    <property type="project" value="InterPro"/>
</dbReference>
<keyword evidence="11 13" id="KW-0687">Ribonucleoprotein</keyword>
<dbReference type="GO" id="GO:0046872">
    <property type="term" value="F:metal ion binding"/>
    <property type="evidence" value="ECO:0007669"/>
    <property type="project" value="UniProtKB-KW"/>
</dbReference>
<evidence type="ECO:0000256" key="4">
    <source>
        <dbReference type="ARBA" id="ARBA00022552"/>
    </source>
</evidence>
<dbReference type="GO" id="GO:0005737">
    <property type="term" value="C:cytoplasm"/>
    <property type="evidence" value="ECO:0007669"/>
    <property type="project" value="UniProtKB-SubCell"/>
</dbReference>
<feature type="binding site" evidence="12">
    <location>
        <position position="114"/>
    </location>
    <ligand>
        <name>Mg(2+)</name>
        <dbReference type="ChEBI" id="CHEBI:18420"/>
    </ligand>
</feature>
<keyword evidence="10 13" id="KW-0689">Ribosomal protein</keyword>
<keyword evidence="4 12" id="KW-0698">rRNA processing</keyword>
<comment type="subcellular location">
    <subcellularLocation>
        <location evidence="12">Cytoplasm</location>
    </subcellularLocation>
</comment>
<dbReference type="HAMAP" id="MF_00104">
    <property type="entry name" value="RNase_III"/>
    <property type="match status" value="1"/>
</dbReference>
<feature type="binding site" evidence="12">
    <location>
        <position position="187"/>
    </location>
    <ligand>
        <name>Mg(2+)</name>
        <dbReference type="ChEBI" id="CHEBI:18420"/>
    </ligand>
</feature>
<evidence type="ECO:0000256" key="9">
    <source>
        <dbReference type="ARBA" id="ARBA00022884"/>
    </source>
</evidence>
<dbReference type="InterPro" id="IPR011332">
    <property type="entry name" value="Ribosomal_zn-bd"/>
</dbReference>
<dbReference type="NCBIfam" id="TIGR01031">
    <property type="entry name" value="rpmF_bact"/>
    <property type="match status" value="1"/>
</dbReference>
<comment type="cofactor">
    <cofactor evidence="12">
        <name>Mg(2+)</name>
        <dbReference type="ChEBI" id="CHEBI:18420"/>
    </cofactor>
</comment>
<evidence type="ECO:0000256" key="5">
    <source>
        <dbReference type="ARBA" id="ARBA00022664"/>
    </source>
</evidence>
<keyword evidence="7 12" id="KW-0255">Endonuclease</keyword>
<evidence type="ECO:0000256" key="10">
    <source>
        <dbReference type="ARBA" id="ARBA00022980"/>
    </source>
</evidence>
<evidence type="ECO:0000256" key="3">
    <source>
        <dbReference type="ARBA" id="ARBA00010183"/>
    </source>
</evidence>
<dbReference type="PANTHER" id="PTHR11207:SF0">
    <property type="entry name" value="RIBONUCLEASE 3"/>
    <property type="match status" value="1"/>
</dbReference>
<comment type="subunit">
    <text evidence="12">Homodimer.</text>
</comment>
<comment type="similarity">
    <text evidence="3">Belongs to the ribonuclease III family.</text>
</comment>
<dbReference type="PROSITE" id="PS50137">
    <property type="entry name" value="DS_RBD"/>
    <property type="match status" value="1"/>
</dbReference>
<dbReference type="Gene3D" id="1.10.1520.10">
    <property type="entry name" value="Ribonuclease III domain"/>
    <property type="match status" value="1"/>
</dbReference>
<feature type="active site" evidence="12">
    <location>
        <position position="118"/>
    </location>
</feature>
<feature type="domain" description="DRBM" evidence="15">
    <location>
        <begin position="228"/>
        <end position="296"/>
    </location>
</feature>
<keyword evidence="6 12" id="KW-0540">Nuclease</keyword>
<evidence type="ECO:0000256" key="6">
    <source>
        <dbReference type="ARBA" id="ARBA00022722"/>
    </source>
</evidence>
<feature type="active site" evidence="12">
    <location>
        <position position="190"/>
    </location>
</feature>
<dbReference type="Proteomes" id="UP000199597">
    <property type="component" value="Chromosome I"/>
</dbReference>
<keyword evidence="9 12" id="KW-0694">RNA-binding</keyword>
<dbReference type="GO" id="GO:0006397">
    <property type="term" value="P:mRNA processing"/>
    <property type="evidence" value="ECO:0007669"/>
    <property type="project" value="UniProtKB-UniRule"/>
</dbReference>
<proteinExistence type="inferred from homology"/>
<comment type="similarity">
    <text evidence="2 13">Belongs to the bacterial ribosomal protein bL32 family.</text>
</comment>
<evidence type="ECO:0000256" key="2">
    <source>
        <dbReference type="ARBA" id="ARBA00008560"/>
    </source>
</evidence>
<evidence type="ECO:0000256" key="1">
    <source>
        <dbReference type="ARBA" id="ARBA00000109"/>
    </source>
</evidence>
<dbReference type="InterPro" id="IPR011907">
    <property type="entry name" value="RNase_III"/>
</dbReference>
<protein>
    <recommendedName>
        <fullName evidence="12 13">Multifunctional fusion protein</fullName>
    </recommendedName>
    <domain>
        <recommendedName>
            <fullName evidence="12">Ribonuclease 3</fullName>
            <ecNumber evidence="12">3.1.26.3</ecNumber>
        </recommendedName>
        <alternativeName>
            <fullName evidence="12">Ribonuclease III</fullName>
            <shortName evidence="12">RNase III</shortName>
        </alternativeName>
    </domain>
    <domain>
        <recommendedName>
            <fullName evidence="13">Large ribosomal subunit protein bL32</fullName>
        </recommendedName>
    </domain>
</protein>
<dbReference type="NCBIfam" id="TIGR02191">
    <property type="entry name" value="RNaseIII"/>
    <property type="match status" value="1"/>
</dbReference>
<dbReference type="Pfam" id="PF00035">
    <property type="entry name" value="dsrm"/>
    <property type="match status" value="1"/>
</dbReference>
<evidence type="ECO:0000313" key="18">
    <source>
        <dbReference type="Proteomes" id="UP000199597"/>
    </source>
</evidence>
<dbReference type="PANTHER" id="PTHR11207">
    <property type="entry name" value="RIBONUCLEASE III"/>
    <property type="match status" value="1"/>
</dbReference>
<feature type="region of interest" description="Disordered" evidence="14">
    <location>
        <begin position="1"/>
        <end position="26"/>
    </location>
</feature>
<dbReference type="FunFam" id="1.10.1520.10:FF:000001">
    <property type="entry name" value="Ribonuclease 3"/>
    <property type="match status" value="1"/>
</dbReference>
<feature type="domain" description="RNase III" evidence="16">
    <location>
        <begin position="75"/>
        <end position="201"/>
    </location>
</feature>
<comment type="catalytic activity">
    <reaction evidence="1 12">
        <text>Endonucleolytic cleavage to 5'-phosphomonoester.</text>
        <dbReference type="EC" id="3.1.26.3"/>
    </reaction>
</comment>
<dbReference type="PROSITE" id="PS00517">
    <property type="entry name" value="RNASE_3_1"/>
    <property type="match status" value="1"/>
</dbReference>
<dbReference type="GO" id="GO:0003725">
    <property type="term" value="F:double-stranded RNA binding"/>
    <property type="evidence" value="ECO:0007669"/>
    <property type="project" value="TreeGrafter"/>
</dbReference>